<accession>A0ABZ2B0Z6</accession>
<evidence type="ECO:0000256" key="1">
    <source>
        <dbReference type="SAM" id="Phobius"/>
    </source>
</evidence>
<protein>
    <submittedName>
        <fullName evidence="2">Uncharacterized protein</fullName>
    </submittedName>
</protein>
<reference evidence="2 3" key="1">
    <citation type="submission" date="2024-01" db="EMBL/GenBank/DDBJ databases">
        <title>Comparative genomics of Cryptococcus and Kwoniella reveals pathogenesis evolution and contrasting modes of karyotype evolution via chromosome fusion or intercentromeric recombination.</title>
        <authorList>
            <person name="Coelho M.A."/>
            <person name="David-Palma M."/>
            <person name="Shea T."/>
            <person name="Bowers K."/>
            <person name="McGinley-Smith S."/>
            <person name="Mohammad A.W."/>
            <person name="Gnirke A."/>
            <person name="Yurkov A.M."/>
            <person name="Nowrousian M."/>
            <person name="Sun S."/>
            <person name="Cuomo C.A."/>
            <person name="Heitman J."/>
        </authorList>
    </citation>
    <scope>NUCLEOTIDE SEQUENCE [LARGE SCALE GENOMIC DNA]</scope>
    <source>
        <strain evidence="2 3">7685027</strain>
    </source>
</reference>
<feature type="transmembrane region" description="Helical" evidence="1">
    <location>
        <begin position="21"/>
        <end position="44"/>
    </location>
</feature>
<evidence type="ECO:0000313" key="2">
    <source>
        <dbReference type="EMBL" id="WVO24433.1"/>
    </source>
</evidence>
<dbReference type="Proteomes" id="UP001432216">
    <property type="component" value="Chromosome 11"/>
</dbReference>
<organism evidence="2 3">
    <name type="scientific">Cryptococcus decagattii</name>
    <dbReference type="NCBI Taxonomy" id="1859122"/>
    <lineage>
        <taxon>Eukaryota</taxon>
        <taxon>Fungi</taxon>
        <taxon>Dikarya</taxon>
        <taxon>Basidiomycota</taxon>
        <taxon>Agaricomycotina</taxon>
        <taxon>Tremellomycetes</taxon>
        <taxon>Tremellales</taxon>
        <taxon>Cryptococcaceae</taxon>
        <taxon>Cryptococcus</taxon>
        <taxon>Cryptococcus gattii species complex</taxon>
    </lineage>
</organism>
<dbReference type="EMBL" id="CP143816">
    <property type="protein sequence ID" value="WVO24433.1"/>
    <property type="molecule type" value="Genomic_DNA"/>
</dbReference>
<feature type="transmembrane region" description="Helical" evidence="1">
    <location>
        <begin position="50"/>
        <end position="80"/>
    </location>
</feature>
<keyword evidence="1" id="KW-1133">Transmembrane helix</keyword>
<evidence type="ECO:0000313" key="3">
    <source>
        <dbReference type="Proteomes" id="UP001432216"/>
    </source>
</evidence>
<proteinExistence type="predicted"/>
<sequence length="85" mass="9496">MDFAFRDLFEKKNIEALDTCVFVVISTAIRQLPINIFILGSALGYRLLDIISGIFFVLVSVDFTTLDINIVGCTVVGLYLPSHRL</sequence>
<dbReference type="RefSeq" id="XP_064723672.1">
    <property type="nucleotide sequence ID" value="XM_064867600.1"/>
</dbReference>
<keyword evidence="1" id="KW-0812">Transmembrane</keyword>
<name>A0ABZ2B0Z6_9TREE</name>
<keyword evidence="1" id="KW-0472">Membrane</keyword>
<dbReference type="GeneID" id="89992570"/>
<gene>
    <name evidence="2" type="ORF">IAS62_005801</name>
</gene>
<keyword evidence="3" id="KW-1185">Reference proteome</keyword>